<organism evidence="6 7">
    <name type="scientific">Astatotilapia calliptera</name>
    <name type="common">Eastern happy</name>
    <name type="synonym">Chromis callipterus</name>
    <dbReference type="NCBI Taxonomy" id="8154"/>
    <lineage>
        <taxon>Eukaryota</taxon>
        <taxon>Metazoa</taxon>
        <taxon>Chordata</taxon>
        <taxon>Craniata</taxon>
        <taxon>Vertebrata</taxon>
        <taxon>Euteleostomi</taxon>
        <taxon>Actinopterygii</taxon>
        <taxon>Neopterygii</taxon>
        <taxon>Teleostei</taxon>
        <taxon>Neoteleostei</taxon>
        <taxon>Acanthomorphata</taxon>
        <taxon>Ovalentaria</taxon>
        <taxon>Cichlomorphae</taxon>
        <taxon>Cichliformes</taxon>
        <taxon>Cichlidae</taxon>
        <taxon>African cichlids</taxon>
        <taxon>Pseudocrenilabrinae</taxon>
        <taxon>Haplochromini</taxon>
        <taxon>Astatotilapia</taxon>
    </lineage>
</organism>
<dbReference type="InterPro" id="IPR015505">
    <property type="entry name" value="Coronin"/>
</dbReference>
<dbReference type="InterPro" id="IPR015943">
    <property type="entry name" value="WD40/YVTN_repeat-like_dom_sf"/>
</dbReference>
<comment type="similarity">
    <text evidence="4">Belongs to the WD repeat coronin family.</text>
</comment>
<dbReference type="GO" id="GO:0001755">
    <property type="term" value="P:neural crest cell migration"/>
    <property type="evidence" value="ECO:0007669"/>
    <property type="project" value="TreeGrafter"/>
</dbReference>
<feature type="repeat" description="WD" evidence="3">
    <location>
        <begin position="205"/>
        <end position="247"/>
    </location>
</feature>
<dbReference type="InterPro" id="IPR036322">
    <property type="entry name" value="WD40_repeat_dom_sf"/>
</dbReference>
<evidence type="ECO:0000256" key="3">
    <source>
        <dbReference type="PROSITE-ProRule" id="PRU00221"/>
    </source>
</evidence>
<dbReference type="AlphaFoldDB" id="A0AAX7UU82"/>
<dbReference type="GO" id="GO:0051015">
    <property type="term" value="F:actin filament binding"/>
    <property type="evidence" value="ECO:0007669"/>
    <property type="project" value="TreeGrafter"/>
</dbReference>
<dbReference type="InterPro" id="IPR001680">
    <property type="entry name" value="WD40_rpt"/>
</dbReference>
<dbReference type="PROSITE" id="PS00678">
    <property type="entry name" value="WD_REPEATS_1"/>
    <property type="match status" value="1"/>
</dbReference>
<proteinExistence type="inferred from homology"/>
<dbReference type="Gene3D" id="2.130.10.10">
    <property type="entry name" value="YVTN repeat-like/Quinoprotein amine dehydrogenase"/>
    <property type="match status" value="1"/>
</dbReference>
<dbReference type="InterPro" id="IPR015048">
    <property type="entry name" value="DUF1899"/>
</dbReference>
<evidence type="ECO:0000256" key="1">
    <source>
        <dbReference type="ARBA" id="ARBA00022574"/>
    </source>
</evidence>
<dbReference type="Pfam" id="PF08953">
    <property type="entry name" value="DUF1899"/>
    <property type="match status" value="1"/>
</dbReference>
<dbReference type="PROSITE" id="PS50294">
    <property type="entry name" value="WD_REPEATS_REGION"/>
    <property type="match status" value="2"/>
</dbReference>
<evidence type="ECO:0000259" key="5">
    <source>
        <dbReference type="SMART" id="SM01166"/>
    </source>
</evidence>
<protein>
    <recommendedName>
        <fullName evidence="4">Coronin</fullName>
    </recommendedName>
</protein>
<reference evidence="6 7" key="1">
    <citation type="submission" date="2018-05" db="EMBL/GenBank/DDBJ databases">
        <authorList>
            <person name="Datahose"/>
        </authorList>
    </citation>
    <scope>NUCLEOTIDE SEQUENCE</scope>
</reference>
<reference evidence="6" key="3">
    <citation type="submission" date="2025-08" db="UniProtKB">
        <authorList>
            <consortium name="Ensembl"/>
        </authorList>
    </citation>
    <scope>IDENTIFICATION</scope>
</reference>
<name>A0AAX7UU82_ASTCA</name>
<evidence type="ECO:0000313" key="7">
    <source>
        <dbReference type="Proteomes" id="UP000265100"/>
    </source>
</evidence>
<keyword evidence="1 3" id="KW-0853">WD repeat</keyword>
<dbReference type="SMART" id="SM01167">
    <property type="entry name" value="DUF1900"/>
    <property type="match status" value="1"/>
</dbReference>
<reference evidence="6" key="4">
    <citation type="submission" date="2025-09" db="UniProtKB">
        <authorList>
            <consortium name="Ensembl"/>
        </authorList>
    </citation>
    <scope>IDENTIFICATION</scope>
</reference>
<dbReference type="Proteomes" id="UP000265100">
    <property type="component" value="Chromosome 12"/>
</dbReference>
<dbReference type="FunFam" id="2.130.10.10:FF:000962">
    <property type="entry name" value="Coronin"/>
    <property type="match status" value="1"/>
</dbReference>
<sequence length="487" mass="54247">MLVIGCELCPSKKVIHAALAKAAEGRGLCRRGERAHRESGSCQRSSGSGRGRRNQLGYELGFVLFHSAFGDTCIFLSEDMRRVVRQSKFRHVFGQAVKNDQCYDDIRVSRVTWDSAFCAVNPKFVALIIEASGGGAFLVLPLHKTGRIDKSYPTVCGHTGPVLDIDWCPHNDQVIASGSEDCTVMVWQIPENGLVTSMSEPVVILEGHSKRVGIITWHPTARNILLSAGCDNQIIIWNVGTGEAMINLEDMHPDVIYNVCWNRNGSLICTSCKDKSIRVIDPRKQEIVGQNLEEPMTVNEMDTSNGVLLPFYDPDTNVVYLCGKGDSSIRYFEITDEAPYVHFLNTFASKEPQRGMGYMPKRGLDVNKCEIARFYKLHERKCEPIVMTVPRKSDLFQDDLYPDTAGPDPALEAEEWFDGKNGDPILISLKNGYVPGKNREFKVVKKNMLDNKVTKNSEKSSSSNKSSHPAPSIVSVCFHQCVQLKPV</sequence>
<dbReference type="Pfam" id="PF16300">
    <property type="entry name" value="WD40_4"/>
    <property type="match status" value="1"/>
</dbReference>
<keyword evidence="7" id="KW-1185">Reference proteome</keyword>
<dbReference type="SUPFAM" id="SSF50978">
    <property type="entry name" value="WD40 repeat-like"/>
    <property type="match status" value="1"/>
</dbReference>
<feature type="repeat" description="WD" evidence="3">
    <location>
        <begin position="155"/>
        <end position="197"/>
    </location>
</feature>
<evidence type="ECO:0000256" key="4">
    <source>
        <dbReference type="RuleBase" id="RU280818"/>
    </source>
</evidence>
<dbReference type="SMART" id="SM00320">
    <property type="entry name" value="WD40"/>
    <property type="match status" value="3"/>
</dbReference>
<dbReference type="GO" id="GO:0007015">
    <property type="term" value="P:actin filament organization"/>
    <property type="evidence" value="ECO:0007669"/>
    <property type="project" value="TreeGrafter"/>
</dbReference>
<feature type="domain" description="DUF1899" evidence="5">
    <location>
        <begin position="82"/>
        <end position="146"/>
    </location>
</feature>
<dbReference type="Pfam" id="PF00400">
    <property type="entry name" value="WD40"/>
    <property type="match status" value="3"/>
</dbReference>
<evidence type="ECO:0000313" key="6">
    <source>
        <dbReference type="Ensembl" id="ENSACLP00000072750.1"/>
    </source>
</evidence>
<dbReference type="PANTHER" id="PTHR10856">
    <property type="entry name" value="CORONIN"/>
    <property type="match status" value="1"/>
</dbReference>
<reference evidence="7" key="2">
    <citation type="submission" date="2023-03" db="EMBL/GenBank/DDBJ databases">
        <authorList>
            <consortium name="Wellcome Sanger Institute Data Sharing"/>
        </authorList>
    </citation>
    <scope>NUCLEOTIDE SEQUENCE [LARGE SCALE GENOMIC DNA]</scope>
</reference>
<evidence type="ECO:0000256" key="2">
    <source>
        <dbReference type="ARBA" id="ARBA00022737"/>
    </source>
</evidence>
<dbReference type="Ensembl" id="ENSACLT00000091503.1">
    <property type="protein sequence ID" value="ENSACLP00000072750.1"/>
    <property type="gene ID" value="ENSACLG00000025908.2"/>
</dbReference>
<accession>A0AAX7UU82</accession>
<keyword evidence="2 4" id="KW-0677">Repeat</keyword>
<dbReference type="InterPro" id="IPR019775">
    <property type="entry name" value="WD40_repeat_CS"/>
</dbReference>
<dbReference type="SMART" id="SM01166">
    <property type="entry name" value="DUF1899"/>
    <property type="match status" value="1"/>
</dbReference>
<dbReference type="GeneTree" id="ENSGT00940000156488"/>
<dbReference type="PANTHER" id="PTHR10856:SF10">
    <property type="entry name" value="CORONIN-1C"/>
    <property type="match status" value="1"/>
</dbReference>
<dbReference type="PROSITE" id="PS50082">
    <property type="entry name" value="WD_REPEATS_2"/>
    <property type="match status" value="2"/>
</dbReference>